<proteinExistence type="inferred from homology"/>
<evidence type="ECO:0000256" key="3">
    <source>
        <dbReference type="ARBA" id="ARBA00022801"/>
    </source>
</evidence>
<keyword evidence="7" id="KW-1185">Reference proteome</keyword>
<feature type="compositionally biased region" description="Acidic residues" evidence="4">
    <location>
        <begin position="174"/>
        <end position="191"/>
    </location>
</feature>
<keyword evidence="2" id="KW-0645">Protease</keyword>
<dbReference type="PANTHER" id="PTHR12378">
    <property type="entry name" value="DESUMOYLATING ISOPEPTIDASE"/>
    <property type="match status" value="1"/>
</dbReference>
<evidence type="ECO:0000256" key="2">
    <source>
        <dbReference type="ARBA" id="ARBA00022670"/>
    </source>
</evidence>
<feature type="compositionally biased region" description="Basic residues" evidence="4">
    <location>
        <begin position="240"/>
        <end position="249"/>
    </location>
</feature>
<evidence type="ECO:0000313" key="6">
    <source>
        <dbReference type="EMBL" id="CDW85017.1"/>
    </source>
</evidence>
<sequence length="262" mass="29836">MKVYVNVYDIIKYNKYVDCAGIGVYHTGIEVNGSEYAYGGNSLLDSTGVYEMIPKQHDVFMFKDSILVGEVEREDIIWSSLSKMMKKFKANQYDMLKQNCNHFTHEFLVLLIGRGLPRHLNRIAYVGSFFHCIVPKKYLIVTPQQDPNDKQASWDVVDSKSKNSKNNSKGSTNDGDEFDDSDSDGDEDNLSEEIKSDEDSLMFDDDSQSQNTKANTSHSRSSTSRRRHRSKSQGTDKSIAKNKKPKQTKGCKDKLFSFLKFS</sequence>
<dbReference type="PROSITE" id="PS51858">
    <property type="entry name" value="PPPDE"/>
    <property type="match status" value="1"/>
</dbReference>
<dbReference type="GO" id="GO:0101005">
    <property type="term" value="F:deubiquitinase activity"/>
    <property type="evidence" value="ECO:0007669"/>
    <property type="project" value="TreeGrafter"/>
</dbReference>
<name>A0A078AUU8_STYLE</name>
<keyword evidence="3" id="KW-0378">Hydrolase</keyword>
<dbReference type="OrthoDB" id="442885at2759"/>
<dbReference type="Pfam" id="PF05903">
    <property type="entry name" value="Peptidase_C97"/>
    <property type="match status" value="1"/>
</dbReference>
<dbReference type="PANTHER" id="PTHR12378:SF80">
    <property type="entry name" value="IP06716P-RELATED"/>
    <property type="match status" value="1"/>
</dbReference>
<protein>
    <recommendedName>
        <fullName evidence="5">PPPDE domain-containing protein</fullName>
    </recommendedName>
</protein>
<dbReference type="InterPro" id="IPR008580">
    <property type="entry name" value="PPPDE_dom"/>
</dbReference>
<accession>A0A078AUU8</accession>
<gene>
    <name evidence="6" type="primary">Contig5438.g5812</name>
    <name evidence="6" type="ORF">STYLEM_14087</name>
</gene>
<evidence type="ECO:0000259" key="5">
    <source>
        <dbReference type="PROSITE" id="PS51858"/>
    </source>
</evidence>
<evidence type="ECO:0000313" key="7">
    <source>
        <dbReference type="Proteomes" id="UP000039865"/>
    </source>
</evidence>
<dbReference type="InterPro" id="IPR042266">
    <property type="entry name" value="PPPDE_sf"/>
</dbReference>
<evidence type="ECO:0000256" key="4">
    <source>
        <dbReference type="SAM" id="MobiDB-lite"/>
    </source>
</evidence>
<evidence type="ECO:0000256" key="1">
    <source>
        <dbReference type="ARBA" id="ARBA00008140"/>
    </source>
</evidence>
<dbReference type="GO" id="GO:0016579">
    <property type="term" value="P:protein deubiquitination"/>
    <property type="evidence" value="ECO:0007669"/>
    <property type="project" value="TreeGrafter"/>
</dbReference>
<dbReference type="OMA" id="GAHACES"/>
<feature type="region of interest" description="Disordered" evidence="4">
    <location>
        <begin position="145"/>
        <end position="251"/>
    </location>
</feature>
<dbReference type="GO" id="GO:0006508">
    <property type="term" value="P:proteolysis"/>
    <property type="evidence" value="ECO:0007669"/>
    <property type="project" value="UniProtKB-KW"/>
</dbReference>
<dbReference type="Gene3D" id="3.90.1720.30">
    <property type="entry name" value="PPPDE domains"/>
    <property type="match status" value="1"/>
</dbReference>
<dbReference type="EMBL" id="CCKQ01013366">
    <property type="protein sequence ID" value="CDW85017.1"/>
    <property type="molecule type" value="Genomic_DNA"/>
</dbReference>
<organism evidence="6 7">
    <name type="scientific">Stylonychia lemnae</name>
    <name type="common">Ciliate</name>
    <dbReference type="NCBI Taxonomy" id="5949"/>
    <lineage>
        <taxon>Eukaryota</taxon>
        <taxon>Sar</taxon>
        <taxon>Alveolata</taxon>
        <taxon>Ciliophora</taxon>
        <taxon>Intramacronucleata</taxon>
        <taxon>Spirotrichea</taxon>
        <taxon>Stichotrichia</taxon>
        <taxon>Sporadotrichida</taxon>
        <taxon>Oxytrichidae</taxon>
        <taxon>Stylonychinae</taxon>
        <taxon>Stylonychia</taxon>
    </lineage>
</organism>
<dbReference type="InParanoid" id="A0A078AUU8"/>
<feature type="domain" description="PPPDE" evidence="5">
    <location>
        <begin position="1"/>
        <end position="138"/>
    </location>
</feature>
<dbReference type="SMART" id="SM01179">
    <property type="entry name" value="DUF862"/>
    <property type="match status" value="1"/>
</dbReference>
<dbReference type="Proteomes" id="UP000039865">
    <property type="component" value="Unassembled WGS sequence"/>
</dbReference>
<dbReference type="AlphaFoldDB" id="A0A078AUU8"/>
<comment type="similarity">
    <text evidence="1">Belongs to the DeSI family.</text>
</comment>
<reference evidence="6 7" key="1">
    <citation type="submission" date="2014-06" db="EMBL/GenBank/DDBJ databases">
        <authorList>
            <person name="Swart Estienne"/>
        </authorList>
    </citation>
    <scope>NUCLEOTIDE SEQUENCE [LARGE SCALE GENOMIC DNA]</scope>
    <source>
        <strain evidence="6 7">130c</strain>
    </source>
</reference>